<protein>
    <submittedName>
        <fullName evidence="3">Uncharacterized protein</fullName>
    </submittedName>
</protein>
<feature type="transmembrane region" description="Helical" evidence="2">
    <location>
        <begin position="39"/>
        <end position="60"/>
    </location>
</feature>
<organism evidence="3 4">
    <name type="scientific">Curtobacterium pusillum</name>
    <dbReference type="NCBI Taxonomy" id="69373"/>
    <lineage>
        <taxon>Bacteria</taxon>
        <taxon>Bacillati</taxon>
        <taxon>Actinomycetota</taxon>
        <taxon>Actinomycetes</taxon>
        <taxon>Micrococcales</taxon>
        <taxon>Microbacteriaceae</taxon>
        <taxon>Curtobacterium</taxon>
    </lineage>
</organism>
<proteinExistence type="predicted"/>
<name>A0AAW3T2T4_9MICO</name>
<dbReference type="Proteomes" id="UP000590225">
    <property type="component" value="Unassembled WGS sequence"/>
</dbReference>
<sequence length="252" mass="26475">MNTEPPEGDDLQRLLVSMKQNVLERATPRPKRRRFRPGIAIGVVGLLAIGTATGAVALSLSQHDEPVAAPTRTQQPEPAPSATTPTSAPITATPTATPTPTPTWNTTAVLPTTCRGTVPADDYARLFGDVPVTEITEAKDGSTGTDSADVTWAGGSVAIICTWMDPRADVSGLDMKIGTAGPGAADVLAKSTFHCEDRDGGRMCQASSPADPYPGDQVTTYFLRGDTFIVIRQTNFPTDNLLGAIVGEIWGD</sequence>
<keyword evidence="2" id="KW-1133">Transmembrane helix</keyword>
<keyword evidence="2" id="KW-0812">Transmembrane</keyword>
<evidence type="ECO:0000313" key="4">
    <source>
        <dbReference type="Proteomes" id="UP000590225"/>
    </source>
</evidence>
<dbReference type="RefSeq" id="WP_220479300.1">
    <property type="nucleotide sequence ID" value="NZ_JACGXP010000001.1"/>
</dbReference>
<dbReference type="EMBL" id="JACGXP010000001">
    <property type="protein sequence ID" value="MBA8989621.1"/>
    <property type="molecule type" value="Genomic_DNA"/>
</dbReference>
<reference evidence="3 4" key="1">
    <citation type="submission" date="2020-07" db="EMBL/GenBank/DDBJ databases">
        <title>Above-ground endophytic microbial communities from plants in different locations in the United States.</title>
        <authorList>
            <person name="Frank C."/>
        </authorList>
    </citation>
    <scope>NUCLEOTIDE SEQUENCE [LARGE SCALE GENOMIC DNA]</scope>
    <source>
        <strain evidence="3 4">WPL5_2</strain>
    </source>
</reference>
<keyword evidence="2" id="KW-0472">Membrane</keyword>
<evidence type="ECO:0000313" key="3">
    <source>
        <dbReference type="EMBL" id="MBA8989621.1"/>
    </source>
</evidence>
<gene>
    <name evidence="3" type="ORF">FHW23_000853</name>
</gene>
<accession>A0AAW3T2T4</accession>
<dbReference type="AlphaFoldDB" id="A0AAW3T2T4"/>
<comment type="caution">
    <text evidence="3">The sequence shown here is derived from an EMBL/GenBank/DDBJ whole genome shotgun (WGS) entry which is preliminary data.</text>
</comment>
<evidence type="ECO:0000256" key="1">
    <source>
        <dbReference type="SAM" id="MobiDB-lite"/>
    </source>
</evidence>
<evidence type="ECO:0000256" key="2">
    <source>
        <dbReference type="SAM" id="Phobius"/>
    </source>
</evidence>
<feature type="compositionally biased region" description="Low complexity" evidence="1">
    <location>
        <begin position="80"/>
        <end position="108"/>
    </location>
</feature>
<feature type="region of interest" description="Disordered" evidence="1">
    <location>
        <begin position="66"/>
        <end position="108"/>
    </location>
</feature>